<gene>
    <name evidence="2" type="ORF">CDL15_Pgr023000</name>
    <name evidence="3" type="ORF">CRG98_016172</name>
</gene>
<dbReference type="EMBL" id="MTKT01002440">
    <property type="protein sequence ID" value="OWM79588.1"/>
    <property type="molecule type" value="Genomic_DNA"/>
</dbReference>
<keyword evidence="5" id="KW-1185">Reference proteome</keyword>
<reference evidence="2" key="2">
    <citation type="submission" date="2017-06" db="EMBL/GenBank/DDBJ databases">
        <title>The pomegranate genome and the genomics of punicalagin biosynthesis.</title>
        <authorList>
            <person name="Xu C."/>
        </authorList>
    </citation>
    <scope>NUCLEOTIDE SEQUENCE [LARGE SCALE GENOMIC DNA]</scope>
    <source>
        <tissue evidence="2">Fresh leaf</tissue>
    </source>
</reference>
<proteinExistence type="predicted"/>
<accession>A0A218X476</accession>
<evidence type="ECO:0000256" key="1">
    <source>
        <dbReference type="SAM" id="MobiDB-lite"/>
    </source>
</evidence>
<dbReference type="AlphaFoldDB" id="A0A218X476"/>
<protein>
    <submittedName>
        <fullName evidence="2">Uncharacterized protein</fullName>
    </submittedName>
</protein>
<comment type="caution">
    <text evidence="2">The sequence shown here is derived from an EMBL/GenBank/DDBJ whole genome shotgun (WGS) entry which is preliminary data.</text>
</comment>
<feature type="region of interest" description="Disordered" evidence="1">
    <location>
        <begin position="1"/>
        <end position="20"/>
    </location>
</feature>
<evidence type="ECO:0000313" key="5">
    <source>
        <dbReference type="Proteomes" id="UP000233551"/>
    </source>
</evidence>
<evidence type="ECO:0000313" key="3">
    <source>
        <dbReference type="EMBL" id="PKI63505.1"/>
    </source>
</evidence>
<name>A0A218X476_PUNGR</name>
<reference evidence="4" key="1">
    <citation type="journal article" date="2017" name="Plant J.">
        <title>The pomegranate (Punica granatum L.) genome and the genomics of punicalagin biosynthesis.</title>
        <authorList>
            <person name="Qin G."/>
            <person name="Xu C."/>
            <person name="Ming R."/>
            <person name="Tang H."/>
            <person name="Guyot R."/>
            <person name="Kramer E.M."/>
            <person name="Hu Y."/>
            <person name="Yi X."/>
            <person name="Qi Y."/>
            <person name="Xu X."/>
            <person name="Gao Z."/>
            <person name="Pan H."/>
            <person name="Jian J."/>
            <person name="Tian Y."/>
            <person name="Yue Z."/>
            <person name="Xu Y."/>
        </authorList>
    </citation>
    <scope>NUCLEOTIDE SEQUENCE [LARGE SCALE GENOMIC DNA]</scope>
    <source>
        <strain evidence="4">cv. Dabenzi</strain>
    </source>
</reference>
<sequence>MAIVPTGKEAPGDRTPRRSLNKLMVSNTNKESNPKLITAAGADPNSLSNEPIGFSMYTSPLYYGINSHLLSHELKDVEEKRGDTNHHPKRRLGSGTISYEDLESFPSFPAEEVIGIITMEDVMEERQQDSNQFLVFEEIITVASKGINLSVSAERSGSSNPNFYICSDIAPASLPIHSATATKLAPYSPPTSTPMNASAASARPIGNPVISQLQCK</sequence>
<dbReference type="EMBL" id="PGOL01000888">
    <property type="protein sequence ID" value="PKI63505.1"/>
    <property type="molecule type" value="Genomic_DNA"/>
</dbReference>
<evidence type="ECO:0000313" key="4">
    <source>
        <dbReference type="Proteomes" id="UP000197138"/>
    </source>
</evidence>
<evidence type="ECO:0000313" key="2">
    <source>
        <dbReference type="EMBL" id="OWM79588.1"/>
    </source>
</evidence>
<reference evidence="3 5" key="3">
    <citation type="submission" date="2017-11" db="EMBL/GenBank/DDBJ databases">
        <title>De-novo sequencing of pomegranate (Punica granatum L.) genome.</title>
        <authorList>
            <person name="Akparov Z."/>
            <person name="Amiraslanov A."/>
            <person name="Hajiyeva S."/>
            <person name="Abbasov M."/>
            <person name="Kaur K."/>
            <person name="Hamwieh A."/>
            <person name="Solovyev V."/>
            <person name="Salamov A."/>
            <person name="Braich B."/>
            <person name="Kosarev P."/>
            <person name="Mahmoud A."/>
            <person name="Hajiyev E."/>
            <person name="Babayeva S."/>
            <person name="Izzatullayeva V."/>
            <person name="Mammadov A."/>
            <person name="Mammadov A."/>
            <person name="Sharifova S."/>
            <person name="Ojaghi J."/>
            <person name="Eynullazada K."/>
            <person name="Bayramov B."/>
            <person name="Abdulazimova A."/>
            <person name="Shahmuradov I."/>
        </authorList>
    </citation>
    <scope>NUCLEOTIDE SEQUENCE [LARGE SCALE GENOMIC DNA]</scope>
    <source>
        <strain evidence="3">AG2017</strain>
        <strain evidence="5">cv. AG2017</strain>
        <tissue evidence="3">Leaf</tissue>
    </source>
</reference>
<dbReference type="Proteomes" id="UP000197138">
    <property type="component" value="Unassembled WGS sequence"/>
</dbReference>
<organism evidence="2 4">
    <name type="scientific">Punica granatum</name>
    <name type="common">Pomegranate</name>
    <dbReference type="NCBI Taxonomy" id="22663"/>
    <lineage>
        <taxon>Eukaryota</taxon>
        <taxon>Viridiplantae</taxon>
        <taxon>Streptophyta</taxon>
        <taxon>Embryophyta</taxon>
        <taxon>Tracheophyta</taxon>
        <taxon>Spermatophyta</taxon>
        <taxon>Magnoliopsida</taxon>
        <taxon>eudicotyledons</taxon>
        <taxon>Gunneridae</taxon>
        <taxon>Pentapetalae</taxon>
        <taxon>rosids</taxon>
        <taxon>malvids</taxon>
        <taxon>Myrtales</taxon>
        <taxon>Lythraceae</taxon>
        <taxon>Punica</taxon>
    </lineage>
</organism>
<dbReference type="Proteomes" id="UP000233551">
    <property type="component" value="Unassembled WGS sequence"/>
</dbReference>